<dbReference type="GO" id="GO:0006284">
    <property type="term" value="P:base-excision repair"/>
    <property type="evidence" value="ECO:0007669"/>
    <property type="project" value="InterPro"/>
</dbReference>
<dbReference type="Proteomes" id="UP000011581">
    <property type="component" value="Unassembled WGS sequence"/>
</dbReference>
<dbReference type="Pfam" id="PF00730">
    <property type="entry name" value="HhH-GPD"/>
    <property type="match status" value="1"/>
</dbReference>
<evidence type="ECO:0000256" key="7">
    <source>
        <dbReference type="ARBA" id="ARBA00023014"/>
    </source>
</evidence>
<sequence length="209" mass="23018">MFDPQRAFVEPVLVWWTANGRDGLPWRDSDRTAFHLLVAEILLQRTTATAVADAYRPFVARYPTPEAVTAAPTEDIEQRIDRLGLVKRAEFIERAASQIIDSHGGDVPCEYADLVTLYGVGDYSARSVLIHVDGAGIAAVDVNVRRLLSRFFGIDADADALEPLADALAPTDRSSDFQHAMLDFAADVCTARSPQCESCPIEEHCQKEI</sequence>
<keyword evidence="9" id="KW-0326">Glycosidase</keyword>
<dbReference type="EMBL" id="AOJF01000057">
    <property type="protein sequence ID" value="EMA57478.1"/>
    <property type="molecule type" value="Genomic_DNA"/>
</dbReference>
<dbReference type="GO" id="GO:0032357">
    <property type="term" value="F:oxidized purine DNA binding"/>
    <property type="evidence" value="ECO:0007669"/>
    <property type="project" value="TreeGrafter"/>
</dbReference>
<evidence type="ECO:0000256" key="5">
    <source>
        <dbReference type="ARBA" id="ARBA00022801"/>
    </source>
</evidence>
<evidence type="ECO:0000256" key="3">
    <source>
        <dbReference type="ARBA" id="ARBA00022723"/>
    </source>
</evidence>
<dbReference type="InterPro" id="IPR023170">
    <property type="entry name" value="HhH_base_excis_C"/>
</dbReference>
<comment type="similarity">
    <text evidence="2">Belongs to the Nth/MutY family.</text>
</comment>
<protein>
    <submittedName>
        <fullName evidence="11">A/G-specific adenine glycosylase</fullName>
    </submittedName>
</protein>
<evidence type="ECO:0000256" key="2">
    <source>
        <dbReference type="ARBA" id="ARBA00008343"/>
    </source>
</evidence>
<evidence type="ECO:0000256" key="8">
    <source>
        <dbReference type="ARBA" id="ARBA00023204"/>
    </source>
</evidence>
<dbReference type="SMART" id="SM00525">
    <property type="entry name" value="FES"/>
    <property type="match status" value="1"/>
</dbReference>
<dbReference type="InterPro" id="IPR003651">
    <property type="entry name" value="Endonuclease3_FeS-loop_motif"/>
</dbReference>
<keyword evidence="6" id="KW-0408">Iron</keyword>
<dbReference type="PANTHER" id="PTHR42944">
    <property type="entry name" value="ADENINE DNA GLYCOSYLASE"/>
    <property type="match status" value="1"/>
</dbReference>
<evidence type="ECO:0000313" key="11">
    <source>
        <dbReference type="EMBL" id="EMA57478.1"/>
    </source>
</evidence>
<proteinExistence type="inferred from homology"/>
<dbReference type="GO" id="GO:0006298">
    <property type="term" value="P:mismatch repair"/>
    <property type="evidence" value="ECO:0007669"/>
    <property type="project" value="TreeGrafter"/>
</dbReference>
<dbReference type="SMART" id="SM00478">
    <property type="entry name" value="ENDO3c"/>
    <property type="match status" value="1"/>
</dbReference>
<dbReference type="GO" id="GO:0051539">
    <property type="term" value="F:4 iron, 4 sulfur cluster binding"/>
    <property type="evidence" value="ECO:0007669"/>
    <property type="project" value="InterPro"/>
</dbReference>
<keyword evidence="7" id="KW-0411">Iron-sulfur</keyword>
<organism evidence="11 12">
    <name type="scientific">Halorubrum distributum JCM 13561</name>
    <dbReference type="NCBI Taxonomy" id="1227483"/>
    <lineage>
        <taxon>Archaea</taxon>
        <taxon>Methanobacteriati</taxon>
        <taxon>Methanobacteriota</taxon>
        <taxon>Stenosarchaea group</taxon>
        <taxon>Halobacteria</taxon>
        <taxon>Halobacteriales</taxon>
        <taxon>Haloferacaceae</taxon>
        <taxon>Halorubrum</taxon>
        <taxon>Halorubrum distributum group</taxon>
    </lineage>
</organism>
<evidence type="ECO:0000256" key="6">
    <source>
        <dbReference type="ARBA" id="ARBA00023004"/>
    </source>
</evidence>
<evidence type="ECO:0000259" key="10">
    <source>
        <dbReference type="SMART" id="SM00478"/>
    </source>
</evidence>
<feature type="domain" description="HhH-GPD" evidence="10">
    <location>
        <begin position="42"/>
        <end position="187"/>
    </location>
</feature>
<gene>
    <name evidence="11" type="ORF">C470_14468</name>
</gene>
<comment type="caution">
    <text evidence="11">The sequence shown here is derived from an EMBL/GenBank/DDBJ whole genome shotgun (WGS) entry which is preliminary data.</text>
</comment>
<dbReference type="GO" id="GO:0046872">
    <property type="term" value="F:metal ion binding"/>
    <property type="evidence" value="ECO:0007669"/>
    <property type="project" value="UniProtKB-KW"/>
</dbReference>
<dbReference type="InterPro" id="IPR011257">
    <property type="entry name" value="DNA_glycosylase"/>
</dbReference>
<dbReference type="AlphaFoldDB" id="M0NIV0"/>
<dbReference type="Gene3D" id="1.10.340.30">
    <property type="entry name" value="Hypothetical protein, domain 2"/>
    <property type="match status" value="1"/>
</dbReference>
<dbReference type="PIRSF" id="PIRSF001435">
    <property type="entry name" value="Nth"/>
    <property type="match status" value="1"/>
</dbReference>
<dbReference type="Gene3D" id="1.10.1670.10">
    <property type="entry name" value="Helix-hairpin-Helix base-excision DNA repair enzymes (C-terminal)"/>
    <property type="match status" value="1"/>
</dbReference>
<dbReference type="GO" id="GO:0035485">
    <property type="term" value="F:adenine/guanine mispair binding"/>
    <property type="evidence" value="ECO:0007669"/>
    <property type="project" value="TreeGrafter"/>
</dbReference>
<evidence type="ECO:0000256" key="1">
    <source>
        <dbReference type="ARBA" id="ARBA00001966"/>
    </source>
</evidence>
<evidence type="ECO:0000256" key="4">
    <source>
        <dbReference type="ARBA" id="ARBA00022763"/>
    </source>
</evidence>
<dbReference type="GO" id="GO:0000701">
    <property type="term" value="F:purine-specific mismatch base pair DNA N-glycosylase activity"/>
    <property type="evidence" value="ECO:0007669"/>
    <property type="project" value="TreeGrafter"/>
</dbReference>
<accession>M0NIV0</accession>
<dbReference type="Pfam" id="PF10576">
    <property type="entry name" value="EndIII_4Fe-2S"/>
    <property type="match status" value="1"/>
</dbReference>
<keyword evidence="5" id="KW-0378">Hydrolase</keyword>
<dbReference type="PANTHER" id="PTHR42944:SF1">
    <property type="entry name" value="ADENINE DNA GLYCOSYLASE"/>
    <property type="match status" value="1"/>
</dbReference>
<keyword evidence="8" id="KW-0234">DNA repair</keyword>
<keyword evidence="4" id="KW-0227">DNA damage</keyword>
<dbReference type="InterPro" id="IPR044298">
    <property type="entry name" value="MIG/MutY"/>
</dbReference>
<comment type="cofactor">
    <cofactor evidence="1">
        <name>[4Fe-4S] cluster</name>
        <dbReference type="ChEBI" id="CHEBI:49883"/>
    </cofactor>
</comment>
<evidence type="ECO:0000256" key="9">
    <source>
        <dbReference type="ARBA" id="ARBA00023295"/>
    </source>
</evidence>
<dbReference type="PATRIC" id="fig|1227483.3.peg.2879"/>
<dbReference type="RefSeq" id="WP_008368128.1">
    <property type="nucleotide sequence ID" value="NZ_AOJF01000057.1"/>
</dbReference>
<evidence type="ECO:0000313" key="12">
    <source>
        <dbReference type="Proteomes" id="UP000011581"/>
    </source>
</evidence>
<reference evidence="11 12" key="1">
    <citation type="journal article" date="2014" name="PLoS Genet.">
        <title>Phylogenetically driven sequencing of extremely halophilic archaea reveals strategies for static and dynamic osmo-response.</title>
        <authorList>
            <person name="Becker E.A."/>
            <person name="Seitzer P.M."/>
            <person name="Tritt A."/>
            <person name="Larsen D."/>
            <person name="Krusor M."/>
            <person name="Yao A.I."/>
            <person name="Wu D."/>
            <person name="Madern D."/>
            <person name="Eisen J.A."/>
            <person name="Darling A.E."/>
            <person name="Facciotti M.T."/>
        </authorList>
    </citation>
    <scope>NUCLEOTIDE SEQUENCE [LARGE SCALE GENOMIC DNA]</scope>
    <source>
        <strain evidence="11 12">JCM 13561</strain>
    </source>
</reference>
<name>M0NIV0_9EURY</name>
<keyword evidence="3" id="KW-0479">Metal-binding</keyword>
<dbReference type="CDD" id="cd00056">
    <property type="entry name" value="ENDO3c"/>
    <property type="match status" value="1"/>
</dbReference>
<dbReference type="InterPro" id="IPR003265">
    <property type="entry name" value="HhH-GPD_domain"/>
</dbReference>
<dbReference type="GO" id="GO:0034039">
    <property type="term" value="F:8-oxo-7,8-dihydroguanine DNA N-glycosylase activity"/>
    <property type="evidence" value="ECO:0007669"/>
    <property type="project" value="TreeGrafter"/>
</dbReference>
<dbReference type="SUPFAM" id="SSF48150">
    <property type="entry name" value="DNA-glycosylase"/>
    <property type="match status" value="1"/>
</dbReference>